<evidence type="ECO:0000313" key="2">
    <source>
        <dbReference type="EMBL" id="MBA8928658.1"/>
    </source>
</evidence>
<comment type="caution">
    <text evidence="2">The sequence shown here is derived from an EMBL/GenBank/DDBJ whole genome shotgun (WGS) entry which is preliminary data.</text>
</comment>
<dbReference type="InterPro" id="IPR049244">
    <property type="entry name" value="DUF6879"/>
</dbReference>
<evidence type="ECO:0000313" key="3">
    <source>
        <dbReference type="Proteomes" id="UP000517916"/>
    </source>
</evidence>
<gene>
    <name evidence="2" type="ORF">BC739_005875</name>
</gene>
<dbReference type="Pfam" id="PF21806">
    <property type="entry name" value="DUF6879"/>
    <property type="match status" value="1"/>
</dbReference>
<keyword evidence="3" id="KW-1185">Reference proteome</keyword>
<dbReference type="EMBL" id="JACJID010000004">
    <property type="protein sequence ID" value="MBA8928658.1"/>
    <property type="molecule type" value="Genomic_DNA"/>
</dbReference>
<name>A0ABR6BP24_9PSEU</name>
<organism evidence="2 3">
    <name type="scientific">Kutzneria viridogrisea</name>
    <dbReference type="NCBI Taxonomy" id="47990"/>
    <lineage>
        <taxon>Bacteria</taxon>
        <taxon>Bacillati</taxon>
        <taxon>Actinomycetota</taxon>
        <taxon>Actinomycetes</taxon>
        <taxon>Pseudonocardiales</taxon>
        <taxon>Pseudonocardiaceae</taxon>
        <taxon>Kutzneria</taxon>
    </lineage>
</organism>
<feature type="domain" description="DUF6879" evidence="1">
    <location>
        <begin position="7"/>
        <end position="168"/>
    </location>
</feature>
<dbReference type="Proteomes" id="UP000517916">
    <property type="component" value="Unassembled WGS sequence"/>
</dbReference>
<reference evidence="2 3" key="1">
    <citation type="submission" date="2020-08" db="EMBL/GenBank/DDBJ databases">
        <title>Genomic Encyclopedia of Archaeal and Bacterial Type Strains, Phase II (KMG-II): from individual species to whole genera.</title>
        <authorList>
            <person name="Goeker M."/>
        </authorList>
    </citation>
    <scope>NUCLEOTIDE SEQUENCE [LARGE SCALE GENOMIC DNA]</scope>
    <source>
        <strain evidence="2 3">DSM 43850</strain>
    </source>
</reference>
<sequence>MRLDGKQWRHIFDSYEHEAFRLETHQVYSVPGEQEELNSFLRTGKLELGPDDPWLVRIRAYRDSGRRVIRVHVVTPPLTDYLRYEFAGYAYSVEAGEEIHILDPADSSGMELPKQDFWLFDRKQVVLMHYGEDGTQLGRELLEGIDPAEYVRWRDLTLANSVPFEEYSKA</sequence>
<protein>
    <recommendedName>
        <fullName evidence="1">DUF6879 domain-containing protein</fullName>
    </recommendedName>
</protein>
<dbReference type="RefSeq" id="WP_182838976.1">
    <property type="nucleotide sequence ID" value="NZ_BAAABQ010000032.1"/>
</dbReference>
<accession>A0ABR6BP24</accession>
<proteinExistence type="predicted"/>
<evidence type="ECO:0000259" key="1">
    <source>
        <dbReference type="Pfam" id="PF21806"/>
    </source>
</evidence>